<evidence type="ECO:0000256" key="2">
    <source>
        <dbReference type="ARBA" id="ARBA00022703"/>
    </source>
</evidence>
<dbReference type="InterPro" id="IPR008383">
    <property type="entry name" value="API5"/>
</dbReference>
<reference evidence="4" key="1">
    <citation type="journal article" date="2020" name="Fungal Divers.">
        <title>Resolving the Mortierellaceae phylogeny through synthesis of multi-gene phylogenetics and phylogenomics.</title>
        <authorList>
            <person name="Vandepol N."/>
            <person name="Liber J."/>
            <person name="Desiro A."/>
            <person name="Na H."/>
            <person name="Kennedy M."/>
            <person name="Barry K."/>
            <person name="Grigoriev I.V."/>
            <person name="Miller A.N."/>
            <person name="O'Donnell K."/>
            <person name="Stajich J.E."/>
            <person name="Bonito G."/>
        </authorList>
    </citation>
    <scope>NUCLEOTIDE SEQUENCE</scope>
    <source>
        <strain evidence="4">NVP60</strain>
    </source>
</reference>
<feature type="compositionally biased region" description="Polar residues" evidence="3">
    <location>
        <begin position="465"/>
        <end position="490"/>
    </location>
</feature>
<dbReference type="AlphaFoldDB" id="A0A9P6QRV7"/>
<evidence type="ECO:0000256" key="3">
    <source>
        <dbReference type="SAM" id="MobiDB-lite"/>
    </source>
</evidence>
<dbReference type="GO" id="GO:0005634">
    <property type="term" value="C:nucleus"/>
    <property type="evidence" value="ECO:0007669"/>
    <property type="project" value="TreeGrafter"/>
</dbReference>
<dbReference type="OrthoDB" id="19224at2759"/>
<feature type="compositionally biased region" description="Basic and acidic residues" evidence="3">
    <location>
        <begin position="663"/>
        <end position="676"/>
    </location>
</feature>
<evidence type="ECO:0000313" key="4">
    <source>
        <dbReference type="EMBL" id="KAG0291320.1"/>
    </source>
</evidence>
<dbReference type="PANTHER" id="PTHR12758">
    <property type="entry name" value="APOPTOSIS INHIBITOR 5-RELATED"/>
    <property type="match status" value="1"/>
</dbReference>
<proteinExistence type="inferred from homology"/>
<dbReference type="GO" id="GO:0003723">
    <property type="term" value="F:RNA binding"/>
    <property type="evidence" value="ECO:0007669"/>
    <property type="project" value="TreeGrafter"/>
</dbReference>
<feature type="compositionally biased region" description="Low complexity" evidence="3">
    <location>
        <begin position="491"/>
        <end position="504"/>
    </location>
</feature>
<dbReference type="PANTHER" id="PTHR12758:SF19">
    <property type="entry name" value="APOPTOSIS INHIBITOR 5"/>
    <property type="match status" value="1"/>
</dbReference>
<dbReference type="Proteomes" id="UP000823405">
    <property type="component" value="Unassembled WGS sequence"/>
</dbReference>
<name>A0A9P6QRV7_9FUNG</name>
<keyword evidence="2" id="KW-0053">Apoptosis</keyword>
<feature type="compositionally biased region" description="Gly residues" evidence="3">
    <location>
        <begin position="642"/>
        <end position="654"/>
    </location>
</feature>
<dbReference type="GO" id="GO:0006915">
    <property type="term" value="P:apoptotic process"/>
    <property type="evidence" value="ECO:0007669"/>
    <property type="project" value="UniProtKB-KW"/>
</dbReference>
<feature type="region of interest" description="Disordered" evidence="3">
    <location>
        <begin position="457"/>
        <end position="685"/>
    </location>
</feature>
<dbReference type="InterPro" id="IPR016024">
    <property type="entry name" value="ARM-type_fold"/>
</dbReference>
<feature type="compositionally biased region" description="Low complexity" evidence="3">
    <location>
        <begin position="544"/>
        <end position="606"/>
    </location>
</feature>
<dbReference type="GO" id="GO:0043066">
    <property type="term" value="P:negative regulation of apoptotic process"/>
    <property type="evidence" value="ECO:0007669"/>
    <property type="project" value="TreeGrafter"/>
</dbReference>
<evidence type="ECO:0000256" key="1">
    <source>
        <dbReference type="ARBA" id="ARBA00009515"/>
    </source>
</evidence>
<dbReference type="SUPFAM" id="SSF48371">
    <property type="entry name" value="ARM repeat"/>
    <property type="match status" value="1"/>
</dbReference>
<dbReference type="EMBL" id="JAAAIN010002641">
    <property type="protein sequence ID" value="KAG0291320.1"/>
    <property type="molecule type" value="Genomic_DNA"/>
</dbReference>
<protein>
    <submittedName>
        <fullName evidence="4">Apoptosis inhibitor 5</fullName>
    </submittedName>
</protein>
<comment type="similarity">
    <text evidence="1">Belongs to the API5 family.</text>
</comment>
<keyword evidence="5" id="KW-1185">Reference proteome</keyword>
<gene>
    <name evidence="4" type="primary">API5</name>
    <name evidence="4" type="ORF">BGZ97_005931</name>
</gene>
<dbReference type="Pfam" id="PF05918">
    <property type="entry name" value="API5"/>
    <property type="match status" value="1"/>
</dbReference>
<organism evidence="4 5">
    <name type="scientific">Linnemannia gamsii</name>
    <dbReference type="NCBI Taxonomy" id="64522"/>
    <lineage>
        <taxon>Eukaryota</taxon>
        <taxon>Fungi</taxon>
        <taxon>Fungi incertae sedis</taxon>
        <taxon>Mucoromycota</taxon>
        <taxon>Mortierellomycotina</taxon>
        <taxon>Mortierellomycetes</taxon>
        <taxon>Mortierellales</taxon>
        <taxon>Mortierellaceae</taxon>
        <taxon>Linnemannia</taxon>
    </lineage>
</organism>
<evidence type="ECO:0000313" key="5">
    <source>
        <dbReference type="Proteomes" id="UP000823405"/>
    </source>
</evidence>
<sequence length="685" mass="75115">MTDLDTIYNAYNELTDAGTDAPQHEEAYCHIIAGAQGTEGTKRLAAQFIPAFFKYFPDLHSKAIDGIFDLCEDLLPVVRQAAIKSLPSLCKDGTHHTIKIADVLCQLLQLDDEDLVIVQGALQTLLVQSPREVLAVLFTQGIKGIELRDKTIAFITNQVVTAFRTGLVADPEIELFFVDEMRKAMGSVSDNELEAFAKIIMQTTLYKSGKLGDLTGLSHIYVNHITSEVSWNIQNPDSIKRVLVAGKLSMPLFQRNISADMLLEFFATHILPRRGFEQLTDKQRAHLLRLYTDSITTGHPSPDVLNQAGRLLGDLLVMAVPAEQDSATPVEFAQVECLVLALNLFTKDPDLLERDDLVARFRSLYSSTQIQLSSIKQAIKAAYSKVPQDAGQVATVKTLLRTQTIHSNIHTLEFLKPKTLWTKLVLHPSWKPAPEPMQSVAPKTAVMSKLTAASPLSINVKPATDPTTRSSAKPATQSATKPGTRSMPQRQQSSQSQHHQQQQQGGLNKRKAESESNTKQKRPKITRPQGSSVGGLSAGNSSPGSQGPKGAKQSQSQQQVQGHAQTQALAQGQSLTHAQTQAQQTQKQKQQQIQKQQSSQKPQTLKQRGHSSPKGTPKVSPKSSPRVAHGSQQQGKRASYGFGNGASGAGGSRRGGLTSPSLMERENRDRRRRDANNRINFLQPR</sequence>
<comment type="caution">
    <text evidence="4">The sequence shown here is derived from an EMBL/GenBank/DDBJ whole genome shotgun (WGS) entry which is preliminary data.</text>
</comment>
<accession>A0A9P6QRV7</accession>